<feature type="domain" description="PUB 12/19-like N-terminal" evidence="1">
    <location>
        <begin position="45"/>
        <end position="153"/>
    </location>
</feature>
<comment type="caution">
    <text evidence="2">The sequence shown here is derived from an EMBL/GenBank/DDBJ whole genome shotgun (WGS) entry which is preliminary data.</text>
</comment>
<dbReference type="Pfam" id="PF25368">
    <property type="entry name" value="PUB10_N"/>
    <property type="match status" value="1"/>
</dbReference>
<gene>
    <name evidence="2" type="ORF">V6N12_005339</name>
</gene>
<dbReference type="EMBL" id="JBBPBM010000048">
    <property type="protein sequence ID" value="KAK8521435.1"/>
    <property type="molecule type" value="Genomic_DNA"/>
</dbReference>
<name>A0ABR2CPN7_9ROSI</name>
<proteinExistence type="predicted"/>
<evidence type="ECO:0000259" key="1">
    <source>
        <dbReference type="Pfam" id="PF25368"/>
    </source>
</evidence>
<reference evidence="2 3" key="1">
    <citation type="journal article" date="2024" name="G3 (Bethesda)">
        <title>Genome assembly of Hibiscus sabdariffa L. provides insights into metabolisms of medicinal natural products.</title>
        <authorList>
            <person name="Kim T."/>
        </authorList>
    </citation>
    <scope>NUCLEOTIDE SEQUENCE [LARGE SCALE GENOMIC DNA]</scope>
    <source>
        <strain evidence="2">TK-2024</strain>
        <tissue evidence="2">Old leaves</tissue>
    </source>
</reference>
<protein>
    <recommendedName>
        <fullName evidence="1">PUB 12/19-like N-terminal domain-containing protein</fullName>
    </recommendedName>
</protein>
<evidence type="ECO:0000313" key="3">
    <source>
        <dbReference type="Proteomes" id="UP001472677"/>
    </source>
</evidence>
<evidence type="ECO:0000313" key="2">
    <source>
        <dbReference type="EMBL" id="KAK8521435.1"/>
    </source>
</evidence>
<accession>A0ABR2CPN7</accession>
<dbReference type="InterPro" id="IPR057623">
    <property type="entry name" value="PUB12-19-like_N"/>
</dbReference>
<sequence>MLSFPAVHPCKGVSPVTLLRSLITLSQNISNYHSKSFATQRRNARETIRKIGILLVLFEEIHDSGLVVPESTVLCFSELHLTLQKIKFLLEDCSREGARLWILMKSEMVATQFRMLIRTVATVLDVLPLDLIDVCGEVKELVELAAKQARTAKIEIDPDDESAMRRVLLILDRFDKEIEPDFQILKRLLDYLQIRSWSDCNREVKFLENNALKVKKDKCHF</sequence>
<dbReference type="Proteomes" id="UP001472677">
    <property type="component" value="Unassembled WGS sequence"/>
</dbReference>
<organism evidence="2 3">
    <name type="scientific">Hibiscus sabdariffa</name>
    <name type="common">roselle</name>
    <dbReference type="NCBI Taxonomy" id="183260"/>
    <lineage>
        <taxon>Eukaryota</taxon>
        <taxon>Viridiplantae</taxon>
        <taxon>Streptophyta</taxon>
        <taxon>Embryophyta</taxon>
        <taxon>Tracheophyta</taxon>
        <taxon>Spermatophyta</taxon>
        <taxon>Magnoliopsida</taxon>
        <taxon>eudicotyledons</taxon>
        <taxon>Gunneridae</taxon>
        <taxon>Pentapetalae</taxon>
        <taxon>rosids</taxon>
        <taxon>malvids</taxon>
        <taxon>Malvales</taxon>
        <taxon>Malvaceae</taxon>
        <taxon>Malvoideae</taxon>
        <taxon>Hibiscus</taxon>
    </lineage>
</organism>
<keyword evidence="3" id="KW-1185">Reference proteome</keyword>